<feature type="domain" description="C-type lectin" evidence="2">
    <location>
        <begin position="59"/>
        <end position="138"/>
    </location>
</feature>
<evidence type="ECO:0000313" key="3">
    <source>
        <dbReference type="Ensembl" id="ENSSLUP00000038220.1"/>
    </source>
</evidence>
<reference evidence="3" key="1">
    <citation type="submission" date="2025-08" db="UniProtKB">
        <authorList>
            <consortium name="Ensembl"/>
        </authorList>
    </citation>
    <scope>IDENTIFICATION</scope>
</reference>
<evidence type="ECO:0000259" key="2">
    <source>
        <dbReference type="PROSITE" id="PS50041"/>
    </source>
</evidence>
<keyword evidence="1" id="KW-0175">Coiled coil</keyword>
<sequence>MGLRIHFTSVISENDAKLTAEIQQLETQRNNLTEQIQNMETHWNKVSQCKACQNDWLLSGSNCYAYNDAEPPHQKTWEEAQENCRGKGSDLVVVHNEEEKNALNDYSRGGSVTVGYWFGLRAEGGRWKWIDGSNLTVR</sequence>
<organism evidence="3 4">
    <name type="scientific">Sander lucioperca</name>
    <name type="common">Pike-perch</name>
    <name type="synonym">Perca lucioperca</name>
    <dbReference type="NCBI Taxonomy" id="283035"/>
    <lineage>
        <taxon>Eukaryota</taxon>
        <taxon>Metazoa</taxon>
        <taxon>Chordata</taxon>
        <taxon>Craniata</taxon>
        <taxon>Vertebrata</taxon>
        <taxon>Euteleostomi</taxon>
        <taxon>Actinopterygii</taxon>
        <taxon>Neopterygii</taxon>
        <taxon>Teleostei</taxon>
        <taxon>Neoteleostei</taxon>
        <taxon>Acanthomorphata</taxon>
        <taxon>Eupercaria</taxon>
        <taxon>Perciformes</taxon>
        <taxon>Percoidei</taxon>
        <taxon>Percidae</taxon>
        <taxon>Luciopercinae</taxon>
        <taxon>Sander</taxon>
    </lineage>
</organism>
<dbReference type="AlphaFoldDB" id="A0A8C9ZC60"/>
<reference evidence="3" key="2">
    <citation type="submission" date="2025-09" db="UniProtKB">
        <authorList>
            <consortium name="Ensembl"/>
        </authorList>
    </citation>
    <scope>IDENTIFICATION</scope>
</reference>
<keyword evidence="4" id="KW-1185">Reference proteome</keyword>
<dbReference type="GeneTree" id="ENSGT01140000282902"/>
<dbReference type="InterPro" id="IPR050111">
    <property type="entry name" value="C-type_lectin/snaclec_domain"/>
</dbReference>
<dbReference type="PROSITE" id="PS50041">
    <property type="entry name" value="C_TYPE_LECTIN_2"/>
    <property type="match status" value="1"/>
</dbReference>
<dbReference type="Ensembl" id="ENSSLUT00000039434.1">
    <property type="protein sequence ID" value="ENSSLUP00000038220.1"/>
    <property type="gene ID" value="ENSSLUG00000017083.1"/>
</dbReference>
<protein>
    <recommendedName>
        <fullName evidence="2">C-type lectin domain-containing protein</fullName>
    </recommendedName>
</protein>
<name>A0A8C9ZC60_SANLU</name>
<evidence type="ECO:0000313" key="4">
    <source>
        <dbReference type="Proteomes" id="UP000694568"/>
    </source>
</evidence>
<evidence type="ECO:0000256" key="1">
    <source>
        <dbReference type="SAM" id="Coils"/>
    </source>
</evidence>
<accession>A0A8C9ZC60</accession>
<dbReference type="Pfam" id="PF00059">
    <property type="entry name" value="Lectin_C"/>
    <property type="match status" value="1"/>
</dbReference>
<dbReference type="Proteomes" id="UP000694568">
    <property type="component" value="Unplaced"/>
</dbReference>
<proteinExistence type="predicted"/>
<dbReference type="InterPro" id="IPR016187">
    <property type="entry name" value="CTDL_fold"/>
</dbReference>
<dbReference type="Gene3D" id="3.10.100.10">
    <property type="entry name" value="Mannose-Binding Protein A, subunit A"/>
    <property type="match status" value="1"/>
</dbReference>
<feature type="coiled-coil region" evidence="1">
    <location>
        <begin position="15"/>
        <end position="42"/>
    </location>
</feature>
<dbReference type="InterPro" id="IPR016186">
    <property type="entry name" value="C-type_lectin-like/link_sf"/>
</dbReference>
<dbReference type="PANTHER" id="PTHR22803">
    <property type="entry name" value="MANNOSE, PHOSPHOLIPASE, LECTIN RECEPTOR RELATED"/>
    <property type="match status" value="1"/>
</dbReference>
<dbReference type="SUPFAM" id="SSF56436">
    <property type="entry name" value="C-type lectin-like"/>
    <property type="match status" value="1"/>
</dbReference>
<dbReference type="InterPro" id="IPR001304">
    <property type="entry name" value="C-type_lectin-like"/>
</dbReference>
<dbReference type="SMART" id="SM00034">
    <property type="entry name" value="CLECT"/>
    <property type="match status" value="1"/>
</dbReference>